<reference evidence="1 2" key="1">
    <citation type="submission" date="2020-10" db="EMBL/GenBank/DDBJ databases">
        <title>Sequencing the genomes of 1000 actinobacteria strains.</title>
        <authorList>
            <person name="Klenk H.-P."/>
        </authorList>
    </citation>
    <scope>NUCLEOTIDE SEQUENCE [LARGE SCALE GENOMIC DNA]</scope>
    <source>
        <strain evidence="1 2">DSM 43748</strain>
    </source>
</reference>
<proteinExistence type="predicted"/>
<name>A0ABR9KSZ7_9ACTN</name>
<evidence type="ECO:0000313" key="1">
    <source>
        <dbReference type="EMBL" id="MBE1565157.1"/>
    </source>
</evidence>
<dbReference type="Proteomes" id="UP000661607">
    <property type="component" value="Unassembled WGS sequence"/>
</dbReference>
<evidence type="ECO:0000313" key="2">
    <source>
        <dbReference type="Proteomes" id="UP000661607"/>
    </source>
</evidence>
<dbReference type="EMBL" id="JADBEF010000001">
    <property type="protein sequence ID" value="MBE1565157.1"/>
    <property type="molecule type" value="Genomic_DNA"/>
</dbReference>
<organism evidence="1 2">
    <name type="scientific">Nonomuraea africana</name>
    <dbReference type="NCBI Taxonomy" id="46171"/>
    <lineage>
        <taxon>Bacteria</taxon>
        <taxon>Bacillati</taxon>
        <taxon>Actinomycetota</taxon>
        <taxon>Actinomycetes</taxon>
        <taxon>Streptosporangiales</taxon>
        <taxon>Streptosporangiaceae</taxon>
        <taxon>Nonomuraea</taxon>
    </lineage>
</organism>
<comment type="caution">
    <text evidence="1">The sequence shown here is derived from an EMBL/GenBank/DDBJ whole genome shotgun (WGS) entry which is preliminary data.</text>
</comment>
<gene>
    <name evidence="1" type="ORF">H4W81_007936</name>
</gene>
<protein>
    <submittedName>
        <fullName evidence="1">Uncharacterized protein</fullName>
    </submittedName>
</protein>
<sequence length="38" mass="4321">MGPRALEAAGFAVEARLERTNHAHEVETRRAYLLARRT</sequence>
<keyword evidence="2" id="KW-1185">Reference proteome</keyword>
<accession>A0ABR9KSZ7</accession>